<feature type="transmembrane region" description="Helical" evidence="9">
    <location>
        <begin position="117"/>
        <end position="141"/>
    </location>
</feature>
<evidence type="ECO:0000256" key="6">
    <source>
        <dbReference type="ARBA" id="ARBA00022989"/>
    </source>
</evidence>
<name>A0ABR9DEL2_9GAMM</name>
<dbReference type="SUPFAM" id="SSF103473">
    <property type="entry name" value="MFS general substrate transporter"/>
    <property type="match status" value="1"/>
</dbReference>
<feature type="transmembrane region" description="Helical" evidence="9">
    <location>
        <begin position="324"/>
        <end position="344"/>
    </location>
</feature>
<dbReference type="InterPro" id="IPR050171">
    <property type="entry name" value="MFS_Transporters"/>
</dbReference>
<comment type="similarity">
    <text evidence="8">Belongs to the major facilitator superfamily. Proton-dependent oligopeptide transporter (POT/PTR) (TC 2.A.17) family.</text>
</comment>
<dbReference type="Proteomes" id="UP000641152">
    <property type="component" value="Unassembled WGS sequence"/>
</dbReference>
<dbReference type="PROSITE" id="PS50850">
    <property type="entry name" value="MFS"/>
    <property type="match status" value="1"/>
</dbReference>
<feature type="transmembrane region" description="Helical" evidence="9">
    <location>
        <begin position="350"/>
        <end position="369"/>
    </location>
</feature>
<feature type="transmembrane region" description="Helical" evidence="9">
    <location>
        <begin position="278"/>
        <end position="303"/>
    </location>
</feature>
<evidence type="ECO:0000256" key="3">
    <source>
        <dbReference type="ARBA" id="ARBA00022475"/>
    </source>
</evidence>
<dbReference type="Pfam" id="PF00854">
    <property type="entry name" value="PTR2"/>
    <property type="match status" value="2"/>
</dbReference>
<evidence type="ECO:0000256" key="5">
    <source>
        <dbReference type="ARBA" id="ARBA00022856"/>
    </source>
</evidence>
<dbReference type="InterPro" id="IPR020846">
    <property type="entry name" value="MFS_dom"/>
</dbReference>
<keyword evidence="4 8" id="KW-0812">Transmembrane</keyword>
<organism evidence="11 12">
    <name type="scientific">Methylomonas fluvii</name>
    <dbReference type="NCBI Taxonomy" id="1854564"/>
    <lineage>
        <taxon>Bacteria</taxon>
        <taxon>Pseudomonadati</taxon>
        <taxon>Pseudomonadota</taxon>
        <taxon>Gammaproteobacteria</taxon>
        <taxon>Methylococcales</taxon>
        <taxon>Methylococcaceae</taxon>
        <taxon>Methylomonas</taxon>
    </lineage>
</organism>
<comment type="subcellular location">
    <subcellularLocation>
        <location evidence="1">Cell membrane</location>
        <topology evidence="1">Multi-pass membrane protein</topology>
    </subcellularLocation>
    <subcellularLocation>
        <location evidence="8">Membrane</location>
        <topology evidence="8">Multi-pass membrane protein</topology>
    </subcellularLocation>
</comment>
<evidence type="ECO:0000256" key="9">
    <source>
        <dbReference type="SAM" id="Phobius"/>
    </source>
</evidence>
<keyword evidence="12" id="KW-1185">Reference proteome</keyword>
<dbReference type="NCBIfam" id="TIGR00924">
    <property type="entry name" value="yjdL_sub1_fam"/>
    <property type="match status" value="2"/>
</dbReference>
<keyword evidence="3" id="KW-1003">Cell membrane</keyword>
<evidence type="ECO:0000259" key="10">
    <source>
        <dbReference type="PROSITE" id="PS50850"/>
    </source>
</evidence>
<feature type="transmembrane region" description="Helical" evidence="9">
    <location>
        <begin position="239"/>
        <end position="258"/>
    </location>
</feature>
<feature type="transmembrane region" description="Helical" evidence="9">
    <location>
        <begin position="162"/>
        <end position="181"/>
    </location>
</feature>
<feature type="transmembrane region" description="Helical" evidence="9">
    <location>
        <begin position="419"/>
        <end position="437"/>
    </location>
</feature>
<evidence type="ECO:0000256" key="7">
    <source>
        <dbReference type="ARBA" id="ARBA00023136"/>
    </source>
</evidence>
<feature type="domain" description="Major facilitator superfamily (MFS) profile" evidence="10">
    <location>
        <begin position="1"/>
        <end position="217"/>
    </location>
</feature>
<keyword evidence="7 9" id="KW-0472">Membrane</keyword>
<comment type="caution">
    <text evidence="11">The sequence shown here is derived from an EMBL/GenBank/DDBJ whole genome shotgun (WGS) entry which is preliminary data.</text>
</comment>
<feature type="transmembrane region" description="Helical" evidence="9">
    <location>
        <begin position="193"/>
        <end position="213"/>
    </location>
</feature>
<gene>
    <name evidence="11" type="ORF">EBB_12810</name>
</gene>
<evidence type="ECO:0000256" key="1">
    <source>
        <dbReference type="ARBA" id="ARBA00004651"/>
    </source>
</evidence>
<keyword evidence="6 9" id="KW-1133">Transmembrane helix</keyword>
<proteinExistence type="inferred from homology"/>
<keyword evidence="5" id="KW-0653">Protein transport</keyword>
<dbReference type="PROSITE" id="PS01023">
    <property type="entry name" value="PTR2_2"/>
    <property type="match status" value="1"/>
</dbReference>
<dbReference type="CDD" id="cd17346">
    <property type="entry name" value="MFS_DtpA_like"/>
    <property type="match status" value="1"/>
</dbReference>
<evidence type="ECO:0000256" key="2">
    <source>
        <dbReference type="ARBA" id="ARBA00022448"/>
    </source>
</evidence>
<keyword evidence="5" id="KW-0571">Peptide transport</keyword>
<dbReference type="RefSeq" id="WP_192394212.1">
    <property type="nucleotide sequence ID" value="NZ_CAJHIU010000002.1"/>
</dbReference>
<evidence type="ECO:0000256" key="4">
    <source>
        <dbReference type="ARBA" id="ARBA00022692"/>
    </source>
</evidence>
<dbReference type="EMBL" id="JACXST010000002">
    <property type="protein sequence ID" value="MBD9361390.1"/>
    <property type="molecule type" value="Genomic_DNA"/>
</dbReference>
<dbReference type="InterPro" id="IPR018456">
    <property type="entry name" value="PTR2_symporter_CS"/>
</dbReference>
<feature type="transmembrane region" description="Helical" evidence="9">
    <location>
        <begin position="79"/>
        <end position="97"/>
    </location>
</feature>
<accession>A0ABR9DEL2</accession>
<keyword evidence="2 8" id="KW-0813">Transport</keyword>
<dbReference type="InterPro" id="IPR000109">
    <property type="entry name" value="POT_fam"/>
</dbReference>
<dbReference type="PANTHER" id="PTHR23517">
    <property type="entry name" value="RESISTANCE PROTEIN MDTM, PUTATIVE-RELATED-RELATED"/>
    <property type="match status" value="1"/>
</dbReference>
<sequence>MNQKNLFGHPIGLFVLFFTEMWERFSYYGMRALLVLYMTQHLIQAAQTDTLVFGFAPLQTGLQGLFGPLSTQALASQIYGLYTGLVYFTPLFGGILADRVLGPRKCVIVGSVLMAVGHFLMAAEAFFLLALLFLILGNGCFKPNISAQVGSLYPSGDQRRDGAFTIFYMGINLGAFFSPLICGTLGQRYGWHYGFGAAGVGMLLGLLVYLFGLKYLGADQFVKPAAHVIKPEPLTLKEWQALGGLMALAVLNILFWAVYEQQGNTLQLFAEHNTDWHILGWAMPSTWFQSLNPAFIFLLVPLIDRISRYRASQGRQSSSVGKMAFGSILLGASFLVLIFAISGVQSSEKISFLWLALCTLIYTLGELYLSPVGLSLVSKVSPPRLVGMMMGMWFLSTFFGNYLSGYIGSFYEQMPKQNFFLLLAVMGGATGLAIWAFKPLLKRAVGSD</sequence>
<dbReference type="InterPro" id="IPR036259">
    <property type="entry name" value="MFS_trans_sf"/>
</dbReference>
<dbReference type="Gene3D" id="1.20.1250.20">
    <property type="entry name" value="MFS general substrate transporter like domains"/>
    <property type="match status" value="2"/>
</dbReference>
<dbReference type="InterPro" id="IPR005279">
    <property type="entry name" value="Dipep/tripep_permease"/>
</dbReference>
<reference evidence="11 12" key="1">
    <citation type="submission" date="2020-09" db="EMBL/GenBank/DDBJ databases">
        <title>Methylomonas albis sp. nov. and Methylomonas fluvii sp. nov.: Two cold-adapted methanotrophs from the River Elbe and an amended description of Methylovulum psychrotolerans strain Eb1.</title>
        <authorList>
            <person name="Bussmann I.K."/>
            <person name="Klings K.-W."/>
            <person name="Warnstedt J."/>
            <person name="Hoppert M."/>
            <person name="Saborowski A."/>
            <person name="Horn F."/>
            <person name="Liebner S."/>
        </authorList>
    </citation>
    <scope>NUCLEOTIDE SEQUENCE [LARGE SCALE GENOMIC DNA]</scope>
    <source>
        <strain evidence="11 12">EbB</strain>
    </source>
</reference>
<evidence type="ECO:0000313" key="11">
    <source>
        <dbReference type="EMBL" id="MBD9361390.1"/>
    </source>
</evidence>
<evidence type="ECO:0000256" key="8">
    <source>
        <dbReference type="RuleBase" id="RU003755"/>
    </source>
</evidence>
<dbReference type="PANTHER" id="PTHR23517:SF15">
    <property type="entry name" value="PROTON-DEPENDENT OLIGOPEPTIDE FAMILY TRANSPORT PROTEIN"/>
    <property type="match status" value="1"/>
</dbReference>
<protein>
    <submittedName>
        <fullName evidence="11">Peptide MFS transporter</fullName>
    </submittedName>
</protein>
<feature type="transmembrane region" description="Helical" evidence="9">
    <location>
        <begin position="6"/>
        <end position="22"/>
    </location>
</feature>
<feature type="transmembrane region" description="Helical" evidence="9">
    <location>
        <begin position="390"/>
        <end position="407"/>
    </location>
</feature>
<evidence type="ECO:0000313" key="12">
    <source>
        <dbReference type="Proteomes" id="UP000641152"/>
    </source>
</evidence>